<feature type="compositionally biased region" description="Low complexity" evidence="6">
    <location>
        <begin position="7"/>
        <end position="42"/>
    </location>
</feature>
<evidence type="ECO:0000313" key="8">
    <source>
        <dbReference type="EMBL" id="OCF55699.1"/>
    </source>
</evidence>
<evidence type="ECO:0000313" key="9">
    <source>
        <dbReference type="Proteomes" id="UP000092583"/>
    </source>
</evidence>
<reference evidence="9" key="2">
    <citation type="submission" date="2013-12" db="EMBL/GenBank/DDBJ databases">
        <title>Evolution of pathogenesis and genome organization in the Tremellales.</title>
        <authorList>
            <person name="Cuomo C."/>
            <person name="Litvintseva A."/>
            <person name="Heitman J."/>
            <person name="Chen Y."/>
            <person name="Sun S."/>
            <person name="Springer D."/>
            <person name="Dromer F."/>
            <person name="Young S."/>
            <person name="Zeng Q."/>
            <person name="Chapman S."/>
            <person name="Gujja S."/>
            <person name="Saif S."/>
            <person name="Birren B."/>
        </authorList>
    </citation>
    <scope>NUCLEOTIDE SEQUENCE [LARGE SCALE GENOMIC DNA]</scope>
    <source>
        <strain evidence="9">CBS 10435</strain>
    </source>
</reference>
<feature type="compositionally biased region" description="Polar residues" evidence="6">
    <location>
        <begin position="625"/>
        <end position="634"/>
    </location>
</feature>
<dbReference type="Gene3D" id="1.10.510.10">
    <property type="entry name" value="Transferase(Phosphotransferase) domain 1"/>
    <property type="match status" value="2"/>
</dbReference>
<protein>
    <submittedName>
        <fullName evidence="8">CAMKK/ELM protein kinase</fullName>
    </submittedName>
</protein>
<proteinExistence type="predicted"/>
<evidence type="ECO:0000256" key="1">
    <source>
        <dbReference type="ARBA" id="ARBA00022527"/>
    </source>
</evidence>
<feature type="compositionally biased region" description="Low complexity" evidence="6">
    <location>
        <begin position="949"/>
        <end position="972"/>
    </location>
</feature>
<dbReference type="GO" id="GO:0004674">
    <property type="term" value="F:protein serine/threonine kinase activity"/>
    <property type="evidence" value="ECO:0007669"/>
    <property type="project" value="UniProtKB-KW"/>
</dbReference>
<dbReference type="STRING" id="1331196.A0A1B9IJ47"/>
<keyword evidence="5" id="KW-0067">ATP-binding</keyword>
<feature type="region of interest" description="Disordered" evidence="6">
    <location>
        <begin position="1146"/>
        <end position="1184"/>
    </location>
</feature>
<evidence type="ECO:0000256" key="6">
    <source>
        <dbReference type="SAM" id="MobiDB-lite"/>
    </source>
</evidence>
<feature type="compositionally biased region" description="Basic and acidic residues" evidence="6">
    <location>
        <begin position="774"/>
        <end position="787"/>
    </location>
</feature>
<dbReference type="PROSITE" id="PS50011">
    <property type="entry name" value="PROTEIN_KINASE_DOM"/>
    <property type="match status" value="1"/>
</dbReference>
<evidence type="ECO:0000256" key="2">
    <source>
        <dbReference type="ARBA" id="ARBA00022679"/>
    </source>
</evidence>
<dbReference type="AlphaFoldDB" id="A0A1B9IJ47"/>
<feature type="region of interest" description="Disordered" evidence="6">
    <location>
        <begin position="1"/>
        <end position="112"/>
    </location>
</feature>
<feature type="compositionally biased region" description="Low complexity" evidence="6">
    <location>
        <begin position="424"/>
        <end position="440"/>
    </location>
</feature>
<dbReference type="PANTHER" id="PTHR43895:SF152">
    <property type="entry name" value="SERINE_THREONINE-PROTEIN KINASE TOS3"/>
    <property type="match status" value="1"/>
</dbReference>
<dbReference type="InterPro" id="IPR011009">
    <property type="entry name" value="Kinase-like_dom_sf"/>
</dbReference>
<reference evidence="8 9" key="1">
    <citation type="submission" date="2013-07" db="EMBL/GenBank/DDBJ databases">
        <title>The Genome Sequence of Kwoniella mangroviensis CBS10435.</title>
        <authorList>
            <consortium name="The Broad Institute Genome Sequencing Platform"/>
            <person name="Cuomo C."/>
            <person name="Litvintseva A."/>
            <person name="Chen Y."/>
            <person name="Heitman J."/>
            <person name="Sun S."/>
            <person name="Springer D."/>
            <person name="Dromer F."/>
            <person name="Young S.K."/>
            <person name="Zeng Q."/>
            <person name="Gargeya S."/>
            <person name="Fitzgerald M."/>
            <person name="Abouelleil A."/>
            <person name="Alvarado L."/>
            <person name="Berlin A.M."/>
            <person name="Chapman S.B."/>
            <person name="Dewar J."/>
            <person name="Goldberg J."/>
            <person name="Griggs A."/>
            <person name="Gujja S."/>
            <person name="Hansen M."/>
            <person name="Howarth C."/>
            <person name="Imamovic A."/>
            <person name="Larimer J."/>
            <person name="McCowan C."/>
            <person name="Murphy C."/>
            <person name="Pearson M."/>
            <person name="Priest M."/>
            <person name="Roberts A."/>
            <person name="Saif S."/>
            <person name="Shea T."/>
            <person name="Sykes S."/>
            <person name="Wortman J."/>
            <person name="Nusbaum C."/>
            <person name="Birren B."/>
        </authorList>
    </citation>
    <scope>NUCLEOTIDE SEQUENCE [LARGE SCALE GENOMIC DNA]</scope>
    <source>
        <strain evidence="8 9">CBS 10435</strain>
    </source>
</reference>
<organism evidence="8 9">
    <name type="scientific">Kwoniella mangroviensis CBS 10435</name>
    <dbReference type="NCBI Taxonomy" id="1331196"/>
    <lineage>
        <taxon>Eukaryota</taxon>
        <taxon>Fungi</taxon>
        <taxon>Dikarya</taxon>
        <taxon>Basidiomycota</taxon>
        <taxon>Agaricomycotina</taxon>
        <taxon>Tremellomycetes</taxon>
        <taxon>Tremellales</taxon>
        <taxon>Cryptococcaceae</taxon>
        <taxon>Kwoniella</taxon>
    </lineage>
</organism>
<name>A0A1B9IJ47_9TREE</name>
<gene>
    <name evidence="8" type="ORF">L486_06450</name>
</gene>
<feature type="compositionally biased region" description="Low complexity" evidence="6">
    <location>
        <begin position="1090"/>
        <end position="1113"/>
    </location>
</feature>
<dbReference type="Pfam" id="PF00069">
    <property type="entry name" value="Pkinase"/>
    <property type="match status" value="2"/>
</dbReference>
<feature type="region of interest" description="Disordered" evidence="6">
    <location>
        <begin position="827"/>
        <end position="849"/>
    </location>
</feature>
<feature type="compositionally biased region" description="Low complexity" evidence="6">
    <location>
        <begin position="372"/>
        <end position="383"/>
    </location>
</feature>
<dbReference type="PANTHER" id="PTHR43895">
    <property type="entry name" value="CALCIUM/CALMODULIN-DEPENDENT PROTEIN KINASE KINASE-RELATED"/>
    <property type="match status" value="1"/>
</dbReference>
<feature type="region of interest" description="Disordered" evidence="6">
    <location>
        <begin position="924"/>
        <end position="1113"/>
    </location>
</feature>
<dbReference type="SMART" id="SM00220">
    <property type="entry name" value="S_TKc"/>
    <property type="match status" value="1"/>
</dbReference>
<evidence type="ECO:0000256" key="5">
    <source>
        <dbReference type="ARBA" id="ARBA00022840"/>
    </source>
</evidence>
<keyword evidence="3" id="KW-0547">Nucleotide-binding</keyword>
<feature type="compositionally biased region" description="Polar residues" evidence="6">
    <location>
        <begin position="60"/>
        <end position="69"/>
    </location>
</feature>
<keyword evidence="4 8" id="KW-0418">Kinase</keyword>
<keyword evidence="9" id="KW-1185">Reference proteome</keyword>
<dbReference type="InterPro" id="IPR000719">
    <property type="entry name" value="Prot_kinase_dom"/>
</dbReference>
<evidence type="ECO:0000256" key="3">
    <source>
        <dbReference type="ARBA" id="ARBA00022741"/>
    </source>
</evidence>
<dbReference type="Proteomes" id="UP000092583">
    <property type="component" value="Unassembled WGS sequence"/>
</dbReference>
<feature type="compositionally biased region" description="Polar residues" evidence="6">
    <location>
        <begin position="973"/>
        <end position="990"/>
    </location>
</feature>
<feature type="compositionally biased region" description="Polar residues" evidence="6">
    <location>
        <begin position="678"/>
        <end position="712"/>
    </location>
</feature>
<feature type="compositionally biased region" description="Polar residues" evidence="6">
    <location>
        <begin position="397"/>
        <end position="412"/>
    </location>
</feature>
<keyword evidence="1" id="KW-0723">Serine/threonine-protein kinase</keyword>
<feature type="compositionally biased region" description="Basic and acidic residues" evidence="6">
    <location>
        <begin position="80"/>
        <end position="92"/>
    </location>
</feature>
<feature type="compositionally biased region" description="Acidic residues" evidence="6">
    <location>
        <begin position="924"/>
        <end position="942"/>
    </location>
</feature>
<feature type="region of interest" description="Disordered" evidence="6">
    <location>
        <begin position="598"/>
        <end position="800"/>
    </location>
</feature>
<dbReference type="OrthoDB" id="68483at2759"/>
<feature type="region of interest" description="Disordered" evidence="6">
    <location>
        <begin position="369"/>
        <end position="442"/>
    </location>
</feature>
<dbReference type="CDD" id="cd14008">
    <property type="entry name" value="STKc_LKB1_CaMKK"/>
    <property type="match status" value="1"/>
</dbReference>
<dbReference type="EMBL" id="KI669465">
    <property type="protein sequence ID" value="OCF55699.1"/>
    <property type="molecule type" value="Genomic_DNA"/>
</dbReference>
<feature type="compositionally biased region" description="Low complexity" evidence="6">
    <location>
        <begin position="837"/>
        <end position="847"/>
    </location>
</feature>
<dbReference type="GO" id="GO:0005524">
    <property type="term" value="F:ATP binding"/>
    <property type="evidence" value="ECO:0007669"/>
    <property type="project" value="UniProtKB-KW"/>
</dbReference>
<sequence>MSTLRQPSAVVPGSTSSSPTLVTSPQFLRPNLPDPSSSSLNRVTSAGSSSQHAAGRIPSSRPTDSNSRKSSFKVLSRQGSLKDKDKQKHGREVSNQSECSDDGFRSPLSESGSADVIETGAVRVQKDHGSGRWMINQYRVLREIGHGTHGRVRLGEDLSAQLPIDEGGDVGLGISQGGPFYAIKIVDRNPKKKRLTGLGRQKGTKSGRDGAKMLNESEIRKEIAIFKKVNHPNVVRMKEIIDDPESSKIYMIMEWCKNGEIRWKEAEGSPALTVGETRKIFRDTLLGLEYLHHQGIIHRDIKPSNLLRAADNTVKISDFGCSHFSEALRAAAAQPGPEGDAYVDDIELAKTAGSPAFFAPEMCYSGLDTDISQRSTSSPQSTPMTEVPSFTLRPPSSIETRSSQSDPSNLGSSIPLRPTLSNESAFSRRPPSARSHSSSATIHRRERLPITNAIDVWALGVTLYCLFFGKTPFDAPNEYLLMQVIPVQDYVVPPFVGKDHIPTGTGGLPASEEANEGLDLLRKLLEKDPAKRITLEQAKKHPFTLRGISDPTSWLAKTDPHTQTFVTVSNDEVAAVITKSTGFRDRFRKGIKSISHKLQLLSGSNRTRSRSIGETDSPGEPHPPTSSHLGTPRSSKLLGLVPSSRDVSPMTSPLPAPPGLSRRLSLLGSKLLPGESPQPQGASPNVSGHTSPESSSEVPNRTPSVSSIQSAPGRSFMDQRRPSTHLIPPAPSTMVPLAADDTPKSPRPVASSSSLDKVKNASDISPNSSLRRRGSGDIDTINKEMGYRPRTHSNASSISSKLARLLSRTGSQRSRRLQDKDRELLAASDVEETGVTPSAASSSPADALGRMSLDEIPRRSLETFESGSYSSQQRAFAPSPERGIGMWNWDNRLRAAPLRRGSNLSEEYTPTKAAGRDVVDEEEVDWNGAISDDEEEDYGDETNNDHNNNDNLDNYTTTNTTGTTTSSSSRMNFNHSTLTPSAPNLPSNWRKTTRDGLLGLDIPQLPPIATTTSSQPVPVAAPPTLDPIPDGSPSTSISSSSKQPTSSTSTTSTSASASGSGSGSGSINSNPINITNDTSTNSINNQLPLQRTSSRNSTHSSSRISQSHSPFRSSFLHERAKSPLGLHTHADSPKRLSRQTSASVFDLQDDEDDGNGDGVDDNGLAITIGGRRERGRKNSMLSNR</sequence>
<feature type="compositionally biased region" description="Polar residues" evidence="6">
    <location>
        <begin position="601"/>
        <end position="614"/>
    </location>
</feature>
<dbReference type="GO" id="GO:0007165">
    <property type="term" value="P:signal transduction"/>
    <property type="evidence" value="ECO:0007669"/>
    <property type="project" value="TreeGrafter"/>
</dbReference>
<accession>A0A1B9IJ47</accession>
<feature type="compositionally biased region" description="Low complexity" evidence="6">
    <location>
        <begin position="1027"/>
        <end position="1082"/>
    </location>
</feature>
<dbReference type="SUPFAM" id="SSF56112">
    <property type="entry name" value="Protein kinase-like (PK-like)"/>
    <property type="match status" value="1"/>
</dbReference>
<evidence type="ECO:0000259" key="7">
    <source>
        <dbReference type="PROSITE" id="PS50011"/>
    </source>
</evidence>
<feature type="compositionally biased region" description="Polar residues" evidence="6">
    <location>
        <begin position="43"/>
        <end position="52"/>
    </location>
</feature>
<evidence type="ECO:0000256" key="4">
    <source>
        <dbReference type="ARBA" id="ARBA00022777"/>
    </source>
</evidence>
<keyword evidence="2" id="KW-0808">Transferase</keyword>
<feature type="domain" description="Protein kinase" evidence="7">
    <location>
        <begin position="138"/>
        <end position="544"/>
    </location>
</feature>
<feature type="compositionally biased region" description="Acidic residues" evidence="6">
    <location>
        <begin position="1147"/>
        <end position="1160"/>
    </location>
</feature>
<dbReference type="Gene3D" id="3.30.200.20">
    <property type="entry name" value="Phosphorylase Kinase, domain 1"/>
    <property type="match status" value="1"/>
</dbReference>
<feature type="compositionally biased region" description="Low complexity" evidence="6">
    <location>
        <begin position="659"/>
        <end position="677"/>
    </location>
</feature>